<name>A0ACD1HQ59_9EURO</name>
<organism evidence="1 2">
    <name type="scientific">Aspergillus aculeatinus CBS 121060</name>
    <dbReference type="NCBI Taxonomy" id="1448322"/>
    <lineage>
        <taxon>Eukaryota</taxon>
        <taxon>Fungi</taxon>
        <taxon>Dikarya</taxon>
        <taxon>Ascomycota</taxon>
        <taxon>Pezizomycotina</taxon>
        <taxon>Eurotiomycetes</taxon>
        <taxon>Eurotiomycetidae</taxon>
        <taxon>Eurotiales</taxon>
        <taxon>Aspergillaceae</taxon>
        <taxon>Aspergillus</taxon>
        <taxon>Aspergillus subgen. Circumdati</taxon>
    </lineage>
</organism>
<reference evidence="1" key="1">
    <citation type="submission" date="2018-02" db="EMBL/GenBank/DDBJ databases">
        <title>The genomes of Aspergillus section Nigri reveals drivers in fungal speciation.</title>
        <authorList>
            <consortium name="DOE Joint Genome Institute"/>
            <person name="Vesth T.C."/>
            <person name="Nybo J."/>
            <person name="Theobald S."/>
            <person name="Brandl J."/>
            <person name="Frisvad J.C."/>
            <person name="Nielsen K.F."/>
            <person name="Lyhne E.K."/>
            <person name="Kogle M.E."/>
            <person name="Kuo A."/>
            <person name="Riley R."/>
            <person name="Clum A."/>
            <person name="Nolan M."/>
            <person name="Lipzen A."/>
            <person name="Salamov A."/>
            <person name="Henrissat B."/>
            <person name="Wiebenga A."/>
            <person name="De vries R.P."/>
            <person name="Grigoriev I.V."/>
            <person name="Mortensen U.H."/>
            <person name="Andersen M.R."/>
            <person name="Baker S.E."/>
        </authorList>
    </citation>
    <scope>NUCLEOTIDE SEQUENCE</scope>
    <source>
        <strain evidence="1">CBS 121060</strain>
    </source>
</reference>
<dbReference type="Proteomes" id="UP000249661">
    <property type="component" value="Unassembled WGS sequence"/>
</dbReference>
<protein>
    <submittedName>
        <fullName evidence="1">Uncharacterized protein</fullName>
    </submittedName>
</protein>
<gene>
    <name evidence="1" type="ORF">BO66DRAFT_425077</name>
</gene>
<accession>A0ACD1HQ59</accession>
<evidence type="ECO:0000313" key="1">
    <source>
        <dbReference type="EMBL" id="RAH75634.1"/>
    </source>
</evidence>
<evidence type="ECO:0000313" key="2">
    <source>
        <dbReference type="Proteomes" id="UP000249661"/>
    </source>
</evidence>
<proteinExistence type="predicted"/>
<keyword evidence="2" id="KW-1185">Reference proteome</keyword>
<sequence>MKDFSGHVHVKDFDAVSYLERVASPPNVDIAVSGGGYRALMNGAGALKAFDSRTSATSLSGLSGGGWLLGSLYLNNLTSVSSLQTDNLRTPWESLNSMLEGPDDGGALLSYARNMAQNSDAGYPTTITEFWTQSGSRLADLRRVRRAAPRAAAHQYLRARGCGVWYCRWCLRGFWGRLGCFDFWGWEADVKGDRQCSYSDVTTRNLNVI</sequence>
<dbReference type="EMBL" id="KZ824933">
    <property type="protein sequence ID" value="RAH75634.1"/>
    <property type="molecule type" value="Genomic_DNA"/>
</dbReference>